<feature type="compositionally biased region" description="Basic and acidic residues" evidence="4">
    <location>
        <begin position="85"/>
        <end position="94"/>
    </location>
</feature>
<dbReference type="InterPro" id="IPR036097">
    <property type="entry name" value="HisK_dim/P_sf"/>
</dbReference>
<protein>
    <recommendedName>
        <fullName evidence="3">histidine kinase</fullName>
        <ecNumber evidence="3">2.7.13.3</ecNumber>
    </recommendedName>
</protein>
<dbReference type="SUPFAM" id="SSF47384">
    <property type="entry name" value="Homodimeric domain of signal transducing histidine kinase"/>
    <property type="match status" value="1"/>
</dbReference>
<evidence type="ECO:0000256" key="1">
    <source>
        <dbReference type="ARBA" id="ARBA00000085"/>
    </source>
</evidence>
<evidence type="ECO:0000259" key="5">
    <source>
        <dbReference type="Pfam" id="PF00512"/>
    </source>
</evidence>
<keyword evidence="6" id="KW-0808">Transferase</keyword>
<reference evidence="6 7" key="1">
    <citation type="submission" date="2019-05" db="EMBL/GenBank/DDBJ databases">
        <title>Draft genome sequence of Actinomadura sp. 14C53.</title>
        <authorList>
            <person name="Saricaoglu S."/>
            <person name="Isik K."/>
        </authorList>
    </citation>
    <scope>NUCLEOTIDE SEQUENCE [LARGE SCALE GENOMIC DNA]</scope>
    <source>
        <strain evidence="6 7">14C53</strain>
    </source>
</reference>
<accession>A0A5C4JHG1</accession>
<sequence>MTANDRAERRLMTLNGSTIAIQAAHEMRTPLAALRLELEEALTHRDAADPFMALKEALHSAERLENTMVALLRLLQRDASSQACGEHRWPEHGESGPTGP</sequence>
<dbReference type="Pfam" id="PF00512">
    <property type="entry name" value="HisKA"/>
    <property type="match status" value="1"/>
</dbReference>
<feature type="region of interest" description="Disordered" evidence="4">
    <location>
        <begin position="80"/>
        <end position="100"/>
    </location>
</feature>
<dbReference type="GO" id="GO:0005886">
    <property type="term" value="C:plasma membrane"/>
    <property type="evidence" value="ECO:0007669"/>
    <property type="project" value="UniProtKB-SubCell"/>
</dbReference>
<comment type="subcellular location">
    <subcellularLocation>
        <location evidence="2">Cell membrane</location>
    </subcellularLocation>
</comment>
<dbReference type="Gene3D" id="1.10.287.130">
    <property type="match status" value="1"/>
</dbReference>
<dbReference type="GO" id="GO:0000155">
    <property type="term" value="F:phosphorelay sensor kinase activity"/>
    <property type="evidence" value="ECO:0007669"/>
    <property type="project" value="InterPro"/>
</dbReference>
<comment type="catalytic activity">
    <reaction evidence="1">
        <text>ATP + protein L-histidine = ADP + protein N-phospho-L-histidine.</text>
        <dbReference type="EC" id="2.7.13.3"/>
    </reaction>
</comment>
<dbReference type="EC" id="2.7.13.3" evidence="3"/>
<dbReference type="InterPro" id="IPR003661">
    <property type="entry name" value="HisK_dim/P_dom"/>
</dbReference>
<proteinExistence type="predicted"/>
<evidence type="ECO:0000313" key="7">
    <source>
        <dbReference type="Proteomes" id="UP000309174"/>
    </source>
</evidence>
<dbReference type="Proteomes" id="UP000309174">
    <property type="component" value="Unassembled WGS sequence"/>
</dbReference>
<dbReference type="OrthoDB" id="3487022at2"/>
<dbReference type="EMBL" id="VCKW01000018">
    <property type="protein sequence ID" value="TMR05692.1"/>
    <property type="molecule type" value="Genomic_DNA"/>
</dbReference>
<comment type="caution">
    <text evidence="6">The sequence shown here is derived from an EMBL/GenBank/DDBJ whole genome shotgun (WGS) entry which is preliminary data.</text>
</comment>
<name>A0A5C4JHG1_9ACTN</name>
<gene>
    <name evidence="6" type="ORF">ETD83_05480</name>
</gene>
<dbReference type="RefSeq" id="WP_138643945.1">
    <property type="nucleotide sequence ID" value="NZ_VCKW01000018.1"/>
</dbReference>
<feature type="domain" description="Signal transduction histidine kinase dimerisation/phosphoacceptor" evidence="5">
    <location>
        <begin position="23"/>
        <end position="76"/>
    </location>
</feature>
<dbReference type="CDD" id="cd00082">
    <property type="entry name" value="HisKA"/>
    <property type="match status" value="1"/>
</dbReference>
<evidence type="ECO:0000256" key="4">
    <source>
        <dbReference type="SAM" id="MobiDB-lite"/>
    </source>
</evidence>
<evidence type="ECO:0000256" key="2">
    <source>
        <dbReference type="ARBA" id="ARBA00004236"/>
    </source>
</evidence>
<keyword evidence="7" id="KW-1185">Reference proteome</keyword>
<evidence type="ECO:0000313" key="6">
    <source>
        <dbReference type="EMBL" id="TMR05692.1"/>
    </source>
</evidence>
<evidence type="ECO:0000256" key="3">
    <source>
        <dbReference type="ARBA" id="ARBA00012438"/>
    </source>
</evidence>
<keyword evidence="6" id="KW-0418">Kinase</keyword>
<organism evidence="6 7">
    <name type="scientific">Actinomadura soli</name>
    <dbReference type="NCBI Taxonomy" id="2508997"/>
    <lineage>
        <taxon>Bacteria</taxon>
        <taxon>Bacillati</taxon>
        <taxon>Actinomycetota</taxon>
        <taxon>Actinomycetes</taxon>
        <taxon>Streptosporangiales</taxon>
        <taxon>Thermomonosporaceae</taxon>
        <taxon>Actinomadura</taxon>
    </lineage>
</organism>
<dbReference type="AlphaFoldDB" id="A0A5C4JHG1"/>